<evidence type="ECO:0000256" key="9">
    <source>
        <dbReference type="RuleBase" id="RU362081"/>
    </source>
</evidence>
<evidence type="ECO:0000256" key="1">
    <source>
        <dbReference type="ARBA" id="ARBA00004370"/>
    </source>
</evidence>
<comment type="caution">
    <text evidence="9">Lacks conserved residue(s) required for the propagation of feature annotation.</text>
</comment>
<keyword evidence="9" id="KW-0067">ATP-binding</keyword>
<dbReference type="InterPro" id="IPR023214">
    <property type="entry name" value="HAD_sf"/>
</dbReference>
<dbReference type="GO" id="GO:0046872">
    <property type="term" value="F:metal ion binding"/>
    <property type="evidence" value="ECO:0007669"/>
    <property type="project" value="UniProtKB-KW"/>
</dbReference>
<keyword evidence="3 9" id="KW-0812">Transmembrane</keyword>
<dbReference type="PANTHER" id="PTHR48085">
    <property type="entry name" value="CADMIUM/ZINC-TRANSPORTING ATPASE HMA2-RELATED"/>
    <property type="match status" value="1"/>
</dbReference>
<dbReference type="InterPro" id="IPR023299">
    <property type="entry name" value="ATPase_P-typ_cyto_dom_N"/>
</dbReference>
<feature type="compositionally biased region" description="Basic and acidic residues" evidence="10">
    <location>
        <begin position="844"/>
        <end position="860"/>
    </location>
</feature>
<feature type="transmembrane region" description="Helical" evidence="9">
    <location>
        <begin position="772"/>
        <end position="791"/>
    </location>
</feature>
<evidence type="ECO:0000256" key="7">
    <source>
        <dbReference type="ARBA" id="ARBA00039097"/>
    </source>
</evidence>
<dbReference type="GO" id="GO:0005886">
    <property type="term" value="C:plasma membrane"/>
    <property type="evidence" value="ECO:0007669"/>
    <property type="project" value="UniProtKB-SubCell"/>
</dbReference>
<dbReference type="SFLD" id="SFLDF00027">
    <property type="entry name" value="p-type_atpase"/>
    <property type="match status" value="1"/>
</dbReference>
<dbReference type="EMBL" id="OX458332">
    <property type="protein sequence ID" value="CAI8862568.1"/>
    <property type="molecule type" value="Genomic_DNA"/>
</dbReference>
<dbReference type="NCBIfam" id="TIGR01525">
    <property type="entry name" value="ATPase-IB_hvy"/>
    <property type="match status" value="1"/>
</dbReference>
<proteinExistence type="inferred from homology"/>
<evidence type="ECO:0000313" key="12">
    <source>
        <dbReference type="EMBL" id="CAI8862568.1"/>
    </source>
</evidence>
<comment type="subcellular location">
    <subcellularLocation>
        <location evidence="9">Cell membrane</location>
    </subcellularLocation>
    <subcellularLocation>
        <location evidence="1">Membrane</location>
    </subcellularLocation>
</comment>
<dbReference type="SFLD" id="SFLDG00002">
    <property type="entry name" value="C1.7:_P-type_atpase_like"/>
    <property type="match status" value="1"/>
</dbReference>
<keyword evidence="6 9" id="KW-0472">Membrane</keyword>
<evidence type="ECO:0000256" key="5">
    <source>
        <dbReference type="ARBA" id="ARBA00022989"/>
    </source>
</evidence>
<dbReference type="InterPro" id="IPR051014">
    <property type="entry name" value="Cation_Transport_ATPase_IB"/>
</dbReference>
<keyword evidence="9" id="KW-1003">Cell membrane</keyword>
<organism evidence="12 13">
    <name type="scientific">Methylococcus capsulatus</name>
    <dbReference type="NCBI Taxonomy" id="414"/>
    <lineage>
        <taxon>Bacteria</taxon>
        <taxon>Pseudomonadati</taxon>
        <taxon>Pseudomonadota</taxon>
        <taxon>Gammaproteobacteria</taxon>
        <taxon>Methylococcales</taxon>
        <taxon>Methylococcaceae</taxon>
        <taxon>Methylococcus</taxon>
    </lineage>
</organism>
<dbReference type="NCBIfam" id="TIGR01494">
    <property type="entry name" value="ATPase_P-type"/>
    <property type="match status" value="1"/>
</dbReference>
<dbReference type="Pfam" id="PF00122">
    <property type="entry name" value="E1-E2_ATPase"/>
    <property type="match status" value="1"/>
</dbReference>
<dbReference type="Proteomes" id="UP001158598">
    <property type="component" value="Chromosome"/>
</dbReference>
<evidence type="ECO:0000256" key="6">
    <source>
        <dbReference type="ARBA" id="ARBA00023136"/>
    </source>
</evidence>
<accession>A0AA35XVW1</accession>
<protein>
    <recommendedName>
        <fullName evidence="7">P-type Zn(2+) transporter</fullName>
        <ecNumber evidence="7">7.2.2.12</ecNumber>
    </recommendedName>
</protein>
<dbReference type="Gene3D" id="3.40.50.1000">
    <property type="entry name" value="HAD superfamily/HAD-like"/>
    <property type="match status" value="1"/>
</dbReference>
<dbReference type="GO" id="GO:0005524">
    <property type="term" value="F:ATP binding"/>
    <property type="evidence" value="ECO:0007669"/>
    <property type="project" value="UniProtKB-UniRule"/>
</dbReference>
<evidence type="ECO:0000256" key="3">
    <source>
        <dbReference type="ARBA" id="ARBA00022692"/>
    </source>
</evidence>
<dbReference type="SUPFAM" id="SSF81653">
    <property type="entry name" value="Calcium ATPase, transduction domain A"/>
    <property type="match status" value="1"/>
</dbReference>
<evidence type="ECO:0000256" key="8">
    <source>
        <dbReference type="ARBA" id="ARBA00047308"/>
    </source>
</evidence>
<feature type="domain" description="P-type ATPase A" evidence="11">
    <location>
        <begin position="322"/>
        <end position="419"/>
    </location>
</feature>
<keyword evidence="5 9" id="KW-1133">Transmembrane helix</keyword>
<dbReference type="PRINTS" id="PR00119">
    <property type="entry name" value="CATATPASE"/>
</dbReference>
<dbReference type="Gene3D" id="3.40.1110.10">
    <property type="entry name" value="Calcium-transporting ATPase, cytoplasmic domain N"/>
    <property type="match status" value="1"/>
</dbReference>
<name>A0AA35XVW1_METCP</name>
<evidence type="ECO:0000256" key="10">
    <source>
        <dbReference type="SAM" id="MobiDB-lite"/>
    </source>
</evidence>
<dbReference type="CDD" id="cd07550">
    <property type="entry name" value="P-type_ATPase_HM"/>
    <property type="match status" value="1"/>
</dbReference>
<comment type="similarity">
    <text evidence="2 9">Belongs to the cation transport ATPase (P-type) (TC 3.A.3) family. Type IB subfamily.</text>
</comment>
<dbReference type="EC" id="7.2.2.12" evidence="7"/>
<keyword evidence="9" id="KW-0479">Metal-binding</keyword>
<feature type="region of interest" description="Disordered" evidence="10">
    <location>
        <begin position="1"/>
        <end position="21"/>
    </location>
</feature>
<dbReference type="SUPFAM" id="SSF56784">
    <property type="entry name" value="HAD-like"/>
    <property type="match status" value="1"/>
</dbReference>
<dbReference type="InterPro" id="IPR027256">
    <property type="entry name" value="P-typ_ATPase_IB"/>
</dbReference>
<dbReference type="RefSeq" id="WP_282213309.1">
    <property type="nucleotide sequence ID" value="NZ_OX458332.1"/>
</dbReference>
<dbReference type="InterPro" id="IPR018303">
    <property type="entry name" value="ATPase_P-typ_P_site"/>
</dbReference>
<evidence type="ECO:0000313" key="13">
    <source>
        <dbReference type="Proteomes" id="UP001158598"/>
    </source>
</evidence>
<keyword evidence="4" id="KW-1278">Translocase</keyword>
<dbReference type="InterPro" id="IPR059000">
    <property type="entry name" value="ATPase_P-type_domA"/>
</dbReference>
<dbReference type="SFLD" id="SFLDS00003">
    <property type="entry name" value="Haloacid_Dehalogenase"/>
    <property type="match status" value="1"/>
</dbReference>
<dbReference type="PROSITE" id="PS00154">
    <property type="entry name" value="ATPASE_E1_E2"/>
    <property type="match status" value="1"/>
</dbReference>
<reference evidence="12" key="1">
    <citation type="submission" date="2023-03" db="EMBL/GenBank/DDBJ databases">
        <authorList>
            <person name="Pearce D."/>
        </authorList>
    </citation>
    <scope>NUCLEOTIDE SEQUENCE</scope>
    <source>
        <strain evidence="12">Mc</strain>
    </source>
</reference>
<comment type="catalytic activity">
    <reaction evidence="8">
        <text>Zn(2+)(in) + ATP + H2O = Zn(2+)(out) + ADP + phosphate + H(+)</text>
        <dbReference type="Rhea" id="RHEA:20621"/>
        <dbReference type="ChEBI" id="CHEBI:15377"/>
        <dbReference type="ChEBI" id="CHEBI:15378"/>
        <dbReference type="ChEBI" id="CHEBI:29105"/>
        <dbReference type="ChEBI" id="CHEBI:30616"/>
        <dbReference type="ChEBI" id="CHEBI:43474"/>
        <dbReference type="ChEBI" id="CHEBI:456216"/>
        <dbReference type="EC" id="7.2.2.12"/>
    </reaction>
</comment>
<dbReference type="GO" id="GO:0016887">
    <property type="term" value="F:ATP hydrolysis activity"/>
    <property type="evidence" value="ECO:0007669"/>
    <property type="project" value="InterPro"/>
</dbReference>
<evidence type="ECO:0000256" key="4">
    <source>
        <dbReference type="ARBA" id="ARBA00022967"/>
    </source>
</evidence>
<evidence type="ECO:0000256" key="2">
    <source>
        <dbReference type="ARBA" id="ARBA00006024"/>
    </source>
</evidence>
<evidence type="ECO:0000259" key="11">
    <source>
        <dbReference type="Pfam" id="PF00122"/>
    </source>
</evidence>
<dbReference type="GO" id="GO:0016463">
    <property type="term" value="F:P-type zinc transporter activity"/>
    <property type="evidence" value="ECO:0007669"/>
    <property type="project" value="UniProtKB-EC"/>
</dbReference>
<dbReference type="InterPro" id="IPR001757">
    <property type="entry name" value="P_typ_ATPase"/>
</dbReference>
<dbReference type="InterPro" id="IPR036412">
    <property type="entry name" value="HAD-like_sf"/>
</dbReference>
<dbReference type="PANTHER" id="PTHR48085:SF5">
    <property type="entry name" value="CADMIUM_ZINC-TRANSPORTING ATPASE HMA4-RELATED"/>
    <property type="match status" value="1"/>
</dbReference>
<feature type="transmembrane region" description="Helical" evidence="9">
    <location>
        <begin position="276"/>
        <end position="304"/>
    </location>
</feature>
<dbReference type="AlphaFoldDB" id="A0AA35XVW1"/>
<dbReference type="Gene3D" id="2.70.150.10">
    <property type="entry name" value="Calcium-transporting ATPase, cytoplasmic transduction domain A"/>
    <property type="match status" value="1"/>
</dbReference>
<dbReference type="PROSITE" id="PS01229">
    <property type="entry name" value="COF_2"/>
    <property type="match status" value="1"/>
</dbReference>
<gene>
    <name evidence="12" type="ORF">MCNOR_2712</name>
</gene>
<sequence length="874" mass="94184">MPYAASSPRAPKHSGTNSITVSFPAPGTIAVHGQEMFSDPDTPVCRAFLRRVFRVPQIRGATIKAAPACRAELHFDTKRHAAKEVLGRVADCLVEDEGTPAEGEPVFAPMITARDRQGVVHYHRFGKRVTGWQVVSDQIGSIRLKNPVLYRKNNLCQAIERELMSVLGVDRYKTHSLRCTVQIDYDPRRLSQTNLIEILDSALETAEHQEALDRLDLDLTICSLSIPLAATAQFAVPALLPLSAAVFAYTSIPCFRGAYERLSKEKRIGCDFLDSIVVLGCLGTLQLLPGAVLAWCLSFGRLLVKKTEDNSKKMLLNAFGKQPRHVWLVKDGVEIEVPMDKVRRGDIVAVHTGDTVPVDGHIVEGMAMIDQHTLTGESSPAEKGVGDRVFASTVMVAGKIFVSVEQSGGETASAKISQILNDTAGYKLSSQNKGEKLADRAAAPTLVVGAIAWATIGPNGAVAALNSDLGTGIRMAAPLALLSSLALCAQKGVLVKDGRALELMGRIDTVLFDKTGTLTRECPEVGRVITANGFAENEVLMYAAGAEQKFHHPIALAILKKAEEWGIDLPATDETQYKVGYGIDVRVKGRRIRVGSARFMEMEGIGLTPEIKEALDAAHLEGYTMVMVAIGDRIGGALELQAAVRPEVKDIVAGLRARGVKHLAIISGDHEAPTRKLAEELGMDRYFAQVLPADKADYVEKLQQEGRTVCFVGDGINDSIALKKANVSISLRGATSIATDTAHIVFLEQGLGKLCELRDISRELERNIARSWAMIIAPNVACVLGVFTLGFGVAASVFTNNVAALAALANGLLPMRKVALLEAERRHQLELELKRAGCAEADRSGVPKAGEAMERVKAAEIDEADDDKGRALAA</sequence>
<dbReference type="InterPro" id="IPR008250">
    <property type="entry name" value="ATPase_P-typ_transduc_dom_A_sf"/>
</dbReference>
<dbReference type="InterPro" id="IPR044492">
    <property type="entry name" value="P_typ_ATPase_HD_dom"/>
</dbReference>
<keyword evidence="9" id="KW-0547">Nucleotide-binding</keyword>
<feature type="region of interest" description="Disordered" evidence="10">
    <location>
        <begin position="844"/>
        <end position="874"/>
    </location>
</feature>
<dbReference type="Pfam" id="PF00702">
    <property type="entry name" value="Hydrolase"/>
    <property type="match status" value="1"/>
</dbReference>